<comment type="caution">
    <text evidence="9">The sequence shown here is derived from an EMBL/GenBank/DDBJ whole genome shotgun (WGS) entry which is preliminary data.</text>
</comment>
<dbReference type="GO" id="GO:0016413">
    <property type="term" value="F:O-acetyltransferase activity"/>
    <property type="evidence" value="ECO:0007669"/>
    <property type="project" value="TreeGrafter"/>
</dbReference>
<proteinExistence type="inferred from homology"/>
<feature type="transmembrane region" description="Helical" evidence="7">
    <location>
        <begin position="160"/>
        <end position="178"/>
    </location>
</feature>
<dbReference type="RefSeq" id="WP_154459025.1">
    <property type="nucleotide sequence ID" value="NZ_VUMM01000001.1"/>
</dbReference>
<protein>
    <submittedName>
        <fullName evidence="9">Acyltransferase</fullName>
    </submittedName>
</protein>
<keyword evidence="9" id="KW-0012">Acyltransferase</keyword>
<evidence type="ECO:0000256" key="1">
    <source>
        <dbReference type="ARBA" id="ARBA00004651"/>
    </source>
</evidence>
<evidence type="ECO:0000256" key="6">
    <source>
        <dbReference type="ARBA" id="ARBA00023136"/>
    </source>
</evidence>
<dbReference type="PANTHER" id="PTHR40074:SF2">
    <property type="entry name" value="O-ACETYLTRANSFERASE WECH"/>
    <property type="match status" value="1"/>
</dbReference>
<dbReference type="GO" id="GO:0009246">
    <property type="term" value="P:enterobacterial common antigen biosynthetic process"/>
    <property type="evidence" value="ECO:0007669"/>
    <property type="project" value="TreeGrafter"/>
</dbReference>
<evidence type="ECO:0000313" key="9">
    <source>
        <dbReference type="EMBL" id="MSS00550.1"/>
    </source>
</evidence>
<feature type="transmembrane region" description="Helical" evidence="7">
    <location>
        <begin position="89"/>
        <end position="108"/>
    </location>
</feature>
<sequence>MVKNNNVLSFFYIRVLSCVGILILHILNSAVGLYNSTVNINVILTSKIIVNLLLWCVPCFVMITGALLLNPEKSIFYKKIFSKYISRILFALVFCCFLFSIFDLVMHGEQFTFQFIFNSIKNIFLGTSWSHLWYLYLLLAIYLMLPIYRLITKSASNKDIKYLLCLYFIFLSAIYVLQVFGVYVAFYIMVSSIYPFYLFFGYAYKNNIVEIKNLFAIIIFILSSICLAFVTYYYNIGVQTLEVLLNYSSIFVVLQSVSLFCILNNIKWKENKFIKVIDQCSFGIYLLHMIFVKIILKYLCINPYDSLIMLISVISVTFLFSFCTTIILKKIPFIKSFI</sequence>
<evidence type="ECO:0000256" key="4">
    <source>
        <dbReference type="ARBA" id="ARBA00022692"/>
    </source>
</evidence>
<feature type="transmembrane region" description="Helical" evidence="7">
    <location>
        <begin position="128"/>
        <end position="148"/>
    </location>
</feature>
<evidence type="ECO:0000256" key="7">
    <source>
        <dbReference type="SAM" id="Phobius"/>
    </source>
</evidence>
<dbReference type="Proteomes" id="UP000470082">
    <property type="component" value="Unassembled WGS sequence"/>
</dbReference>
<comment type="subcellular location">
    <subcellularLocation>
        <location evidence="1">Cell membrane</location>
        <topology evidence="1">Multi-pass membrane protein</topology>
    </subcellularLocation>
</comment>
<evidence type="ECO:0000256" key="5">
    <source>
        <dbReference type="ARBA" id="ARBA00022989"/>
    </source>
</evidence>
<feature type="transmembrane region" description="Helical" evidence="7">
    <location>
        <begin position="308"/>
        <end position="328"/>
    </location>
</feature>
<feature type="domain" description="Acyltransferase 3" evidence="8">
    <location>
        <begin position="12"/>
        <end position="324"/>
    </location>
</feature>
<keyword evidence="6 7" id="KW-0472">Membrane</keyword>
<keyword evidence="10" id="KW-1185">Reference proteome</keyword>
<evidence type="ECO:0000256" key="3">
    <source>
        <dbReference type="ARBA" id="ARBA00022475"/>
    </source>
</evidence>
<feature type="transmembrane region" description="Helical" evidence="7">
    <location>
        <begin position="246"/>
        <end position="264"/>
    </location>
</feature>
<reference evidence="9 10" key="1">
    <citation type="submission" date="2019-08" db="EMBL/GenBank/DDBJ databases">
        <title>In-depth cultivation of the pig gut microbiome towards novel bacterial diversity and tailored functional studies.</title>
        <authorList>
            <person name="Wylensek D."/>
            <person name="Hitch T.C.A."/>
            <person name="Clavel T."/>
        </authorList>
    </citation>
    <scope>NUCLEOTIDE SEQUENCE [LARGE SCALE GENOMIC DNA]</scope>
    <source>
        <strain evidence="9 10">LKV-178-WT-2G</strain>
    </source>
</reference>
<comment type="similarity">
    <text evidence="2">Belongs to the acyltransferase 3 family.</text>
</comment>
<dbReference type="GO" id="GO:0005886">
    <property type="term" value="C:plasma membrane"/>
    <property type="evidence" value="ECO:0007669"/>
    <property type="project" value="UniProtKB-SubCell"/>
</dbReference>
<keyword evidence="4 7" id="KW-0812">Transmembrane</keyword>
<feature type="transmembrane region" description="Helical" evidence="7">
    <location>
        <begin position="184"/>
        <end position="202"/>
    </location>
</feature>
<dbReference type="AlphaFoldDB" id="A0A7X2N134"/>
<keyword evidence="5 7" id="KW-1133">Transmembrane helix</keyword>
<accession>A0A7X2N134</accession>
<feature type="transmembrane region" description="Helical" evidence="7">
    <location>
        <begin position="276"/>
        <end position="296"/>
    </location>
</feature>
<feature type="transmembrane region" description="Helical" evidence="7">
    <location>
        <begin position="48"/>
        <end position="69"/>
    </location>
</feature>
<name>A0A7X2N134_9FIRM</name>
<gene>
    <name evidence="9" type="ORF">FYJ50_00210</name>
</gene>
<feature type="transmembrane region" description="Helical" evidence="7">
    <location>
        <begin position="7"/>
        <end position="28"/>
    </location>
</feature>
<dbReference type="EMBL" id="VUMM01000001">
    <property type="protein sequence ID" value="MSS00550.1"/>
    <property type="molecule type" value="Genomic_DNA"/>
</dbReference>
<evidence type="ECO:0000259" key="8">
    <source>
        <dbReference type="Pfam" id="PF01757"/>
    </source>
</evidence>
<feature type="transmembrane region" description="Helical" evidence="7">
    <location>
        <begin position="214"/>
        <end position="234"/>
    </location>
</feature>
<evidence type="ECO:0000256" key="2">
    <source>
        <dbReference type="ARBA" id="ARBA00007400"/>
    </source>
</evidence>
<dbReference type="PANTHER" id="PTHR40074">
    <property type="entry name" value="O-ACETYLTRANSFERASE WECH"/>
    <property type="match status" value="1"/>
</dbReference>
<evidence type="ECO:0000313" key="10">
    <source>
        <dbReference type="Proteomes" id="UP000470082"/>
    </source>
</evidence>
<organism evidence="9 10">
    <name type="scientific">Floccifex porci</name>
    <dbReference type="NCBI Taxonomy" id="2606629"/>
    <lineage>
        <taxon>Bacteria</taxon>
        <taxon>Bacillati</taxon>
        <taxon>Bacillota</taxon>
        <taxon>Erysipelotrichia</taxon>
        <taxon>Erysipelotrichales</taxon>
        <taxon>Erysipelotrichaceae</taxon>
        <taxon>Floccifex</taxon>
    </lineage>
</organism>
<dbReference type="InterPro" id="IPR002656">
    <property type="entry name" value="Acyl_transf_3_dom"/>
</dbReference>
<dbReference type="Pfam" id="PF01757">
    <property type="entry name" value="Acyl_transf_3"/>
    <property type="match status" value="1"/>
</dbReference>
<keyword evidence="3" id="KW-1003">Cell membrane</keyword>
<keyword evidence="9" id="KW-0808">Transferase</keyword>